<dbReference type="Proteomes" id="UP000584642">
    <property type="component" value="Unassembled WGS sequence"/>
</dbReference>
<evidence type="ECO:0000313" key="3">
    <source>
        <dbReference type="EMBL" id="NYZ23541.1"/>
    </source>
</evidence>
<keyword evidence="4" id="KW-1185">Reference proteome</keyword>
<evidence type="ECO:0000259" key="2">
    <source>
        <dbReference type="Pfam" id="PF08484"/>
    </source>
</evidence>
<dbReference type="Gene3D" id="6.10.250.3100">
    <property type="match status" value="1"/>
</dbReference>
<dbReference type="Pfam" id="PF13489">
    <property type="entry name" value="Methyltransf_23"/>
    <property type="match status" value="1"/>
</dbReference>
<keyword evidence="3" id="KW-0489">Methyltransferase</keyword>
<organism evidence="3 4">
    <name type="scientific">Azospirillum oleiclasticum</name>
    <dbReference type="NCBI Taxonomy" id="2735135"/>
    <lineage>
        <taxon>Bacteria</taxon>
        <taxon>Pseudomonadati</taxon>
        <taxon>Pseudomonadota</taxon>
        <taxon>Alphaproteobacteria</taxon>
        <taxon>Rhodospirillales</taxon>
        <taxon>Azospirillaceae</taxon>
        <taxon>Azospirillum</taxon>
    </lineage>
</organism>
<name>A0ABX2TJM3_9PROT</name>
<dbReference type="PANTHER" id="PTHR43861">
    <property type="entry name" value="TRANS-ACONITATE 2-METHYLTRANSFERASE-RELATED"/>
    <property type="match status" value="1"/>
</dbReference>
<dbReference type="InterPro" id="IPR029063">
    <property type="entry name" value="SAM-dependent_MTases_sf"/>
</dbReference>
<dbReference type="Gene3D" id="3.40.50.150">
    <property type="entry name" value="Vaccinia Virus protein VP39"/>
    <property type="match status" value="1"/>
</dbReference>
<dbReference type="Gene3D" id="6.20.50.110">
    <property type="entry name" value="Methyltransferase, zinc-binding domain"/>
    <property type="match status" value="1"/>
</dbReference>
<dbReference type="Pfam" id="PF08421">
    <property type="entry name" value="Methyltransf_13"/>
    <property type="match status" value="1"/>
</dbReference>
<comment type="caution">
    <text evidence="3">The sequence shown here is derived from an EMBL/GenBank/DDBJ whole genome shotgun (WGS) entry which is preliminary data.</text>
</comment>
<dbReference type="Pfam" id="PF08484">
    <property type="entry name" value="Methyltransf_14"/>
    <property type="match status" value="1"/>
</dbReference>
<evidence type="ECO:0000259" key="1">
    <source>
        <dbReference type="Pfam" id="PF08421"/>
    </source>
</evidence>
<sequence length="408" mass="44086">MHIDRCRACGGAELLPVLDLGRVPVADRLVSPTGLDGPEPAYPLTVVFCPACALVQIDYTVPPEELFTRDYPYYSSFSPALLAHSRDNALDLIRRRKLGPGRLVVEIASNDGYLLRNFVEAGIPVLGVDPATGPAAAASAAGVPTLEAFFDSALARSIVAERGPADVIIANNVLAHVAGLNDVVAGVGILLAEDGVASIEMPYVRDLIDHVEFDTIYHQHLCYFSLTALVGLMARHGLSVNDVVRLPIHGGSLRIHVGHRRAPSEAVTALLAEERAAGLDRIGYYAGFARRVEALRDSLTERLRTLRAGGARIAAYGAAAKGTTLINVAGIGAELIDYVVDRNHHKHGRFMPGKHLPIRPVDALMEDRPDYVLLLTWNFADEILEQQRGYREAGGRFIVPVPEVRIVA</sequence>
<dbReference type="RefSeq" id="WP_180285319.1">
    <property type="nucleotide sequence ID" value="NZ_JABFDB010000028.1"/>
</dbReference>
<gene>
    <name evidence="3" type="ORF">HND93_27895</name>
</gene>
<evidence type="ECO:0000313" key="4">
    <source>
        <dbReference type="Proteomes" id="UP000584642"/>
    </source>
</evidence>
<dbReference type="InterPro" id="IPR013630">
    <property type="entry name" value="Methyltransf_Zn-bd_dom_put"/>
</dbReference>
<dbReference type="EMBL" id="JABFDB010000028">
    <property type="protein sequence ID" value="NYZ23541.1"/>
    <property type="molecule type" value="Genomic_DNA"/>
</dbReference>
<dbReference type="SUPFAM" id="SSF53335">
    <property type="entry name" value="S-adenosyl-L-methionine-dependent methyltransferases"/>
    <property type="match status" value="1"/>
</dbReference>
<dbReference type="Gene3D" id="3.40.50.720">
    <property type="entry name" value="NAD(P)-binding Rossmann-like Domain"/>
    <property type="match status" value="1"/>
</dbReference>
<dbReference type="GO" id="GO:0008168">
    <property type="term" value="F:methyltransferase activity"/>
    <property type="evidence" value="ECO:0007669"/>
    <property type="project" value="UniProtKB-KW"/>
</dbReference>
<accession>A0ABX2TJM3</accession>
<proteinExistence type="predicted"/>
<dbReference type="InterPro" id="IPR013691">
    <property type="entry name" value="MeTrfase_14"/>
</dbReference>
<dbReference type="InterPro" id="IPR038576">
    <property type="entry name" value="Methyltransf_Zn-bd_dom_put_sf"/>
</dbReference>
<feature type="domain" description="Methyltransferase putative zinc binding" evidence="1">
    <location>
        <begin position="6"/>
        <end position="67"/>
    </location>
</feature>
<protein>
    <submittedName>
        <fullName evidence="3">Class I SAM-dependent methyltransferase</fullName>
    </submittedName>
</protein>
<reference evidence="3 4" key="1">
    <citation type="submission" date="2020-05" db="EMBL/GenBank/DDBJ databases">
        <title>Azospirillum oleiclasticum sp. nov, a nitrogen-fixing and heavy crude oil-emulsifying bacterium isolated from the crude oil of Yumen Oilfield.</title>
        <authorList>
            <person name="Wu D."/>
            <person name="Cai M."/>
            <person name="Zhang X."/>
        </authorList>
    </citation>
    <scope>NUCLEOTIDE SEQUENCE [LARGE SCALE GENOMIC DNA]</scope>
    <source>
        <strain evidence="3 4">ROY-1-1-2</strain>
    </source>
</reference>
<feature type="domain" description="C-methyltransferase" evidence="2">
    <location>
        <begin position="247"/>
        <end position="402"/>
    </location>
</feature>
<dbReference type="PANTHER" id="PTHR43861:SF5">
    <property type="entry name" value="BLL5978 PROTEIN"/>
    <property type="match status" value="1"/>
</dbReference>
<keyword evidence="3" id="KW-0808">Transferase</keyword>
<dbReference type="GO" id="GO:0032259">
    <property type="term" value="P:methylation"/>
    <property type="evidence" value="ECO:0007669"/>
    <property type="project" value="UniProtKB-KW"/>
</dbReference>